<dbReference type="GeneID" id="20350497"/>
<reference evidence="2" key="5">
    <citation type="submission" date="2018-04" db="UniProtKB">
        <authorList>
            <consortium name="EnsemblFungi"/>
        </authorList>
    </citation>
    <scope>IDENTIFICATION</scope>
    <source>
        <strain evidence="2">R3-111a-1</strain>
    </source>
</reference>
<gene>
    <name evidence="2" type="primary">20350497</name>
    <name evidence="1" type="ORF">GGTG_10039</name>
</gene>
<reference evidence="1" key="3">
    <citation type="submission" date="2010-09" db="EMBL/GenBank/DDBJ databases">
        <title>Annotation of Gaeumannomyces graminis var. tritici R3-111a-1.</title>
        <authorList>
            <consortium name="The Broad Institute Genome Sequencing Platform"/>
            <person name="Ma L.-J."/>
            <person name="Dead R."/>
            <person name="Young S.K."/>
            <person name="Zeng Q."/>
            <person name="Gargeya S."/>
            <person name="Fitzgerald M."/>
            <person name="Haas B."/>
            <person name="Abouelleil A."/>
            <person name="Alvarado L."/>
            <person name="Arachchi H.M."/>
            <person name="Berlin A."/>
            <person name="Brown A."/>
            <person name="Chapman S.B."/>
            <person name="Chen Z."/>
            <person name="Dunbar C."/>
            <person name="Freedman E."/>
            <person name="Gearin G."/>
            <person name="Gellesch M."/>
            <person name="Goldberg J."/>
            <person name="Griggs A."/>
            <person name="Gujja S."/>
            <person name="Heiman D."/>
            <person name="Howarth C."/>
            <person name="Larson L."/>
            <person name="Lui A."/>
            <person name="MacDonald P.J.P."/>
            <person name="Mehta T."/>
            <person name="Montmayeur A."/>
            <person name="Murphy C."/>
            <person name="Neiman D."/>
            <person name="Pearson M."/>
            <person name="Priest M."/>
            <person name="Roberts A."/>
            <person name="Saif S."/>
            <person name="Shea T."/>
            <person name="Shenoy N."/>
            <person name="Sisk P."/>
            <person name="Stolte C."/>
            <person name="Sykes S."/>
            <person name="Yandava C."/>
            <person name="Wortman J."/>
            <person name="Nusbaum C."/>
            <person name="Birren B."/>
        </authorList>
    </citation>
    <scope>NUCLEOTIDE SEQUENCE</scope>
    <source>
        <strain evidence="1">R3-111a-1</strain>
    </source>
</reference>
<evidence type="ECO:0000313" key="2">
    <source>
        <dbReference type="EnsemblFungi" id="EJT73190"/>
    </source>
</evidence>
<dbReference type="VEuPathDB" id="FungiDB:GGTG_10039"/>
<reference evidence="2" key="4">
    <citation type="journal article" date="2015" name="G3 (Bethesda)">
        <title>Genome sequences of three phytopathogenic species of the Magnaporthaceae family of fungi.</title>
        <authorList>
            <person name="Okagaki L.H."/>
            <person name="Nunes C.C."/>
            <person name="Sailsbery J."/>
            <person name="Clay B."/>
            <person name="Brown D."/>
            <person name="John T."/>
            <person name="Oh Y."/>
            <person name="Young N."/>
            <person name="Fitzgerald M."/>
            <person name="Haas B.J."/>
            <person name="Zeng Q."/>
            <person name="Young S."/>
            <person name="Adiconis X."/>
            <person name="Fan L."/>
            <person name="Levin J.Z."/>
            <person name="Mitchell T.K."/>
            <person name="Okubara P.A."/>
            <person name="Farman M.L."/>
            <person name="Kohn L.M."/>
            <person name="Birren B."/>
            <person name="Ma L.-J."/>
            <person name="Dean R.A."/>
        </authorList>
    </citation>
    <scope>NUCLEOTIDE SEQUENCE</scope>
    <source>
        <strain evidence="2">R3-111a-1</strain>
    </source>
</reference>
<dbReference type="Proteomes" id="UP000006039">
    <property type="component" value="Unassembled WGS sequence"/>
</dbReference>
<dbReference type="EnsemblFungi" id="EJT73190">
    <property type="protein sequence ID" value="EJT73190"/>
    <property type="gene ID" value="GGTG_10039"/>
</dbReference>
<dbReference type="HOGENOM" id="CLU_3106474_0_0_1"/>
<protein>
    <submittedName>
        <fullName evidence="1 2">Uncharacterized protein</fullName>
    </submittedName>
</protein>
<dbReference type="RefSeq" id="XP_009226164.1">
    <property type="nucleotide sequence ID" value="XM_009227900.1"/>
</dbReference>
<name>J3P955_GAET3</name>
<proteinExistence type="predicted"/>
<dbReference type="EMBL" id="GL385399">
    <property type="protein sequence ID" value="EJT73190.1"/>
    <property type="molecule type" value="Genomic_DNA"/>
</dbReference>
<accession>J3P955</accession>
<reference evidence="1" key="2">
    <citation type="submission" date="2010-07" db="EMBL/GenBank/DDBJ databases">
        <authorList>
            <consortium name="The Broad Institute Genome Sequencing Platform"/>
            <consortium name="Broad Institute Genome Sequencing Center for Infectious Disease"/>
            <person name="Ma L.-J."/>
            <person name="Dead R."/>
            <person name="Young S."/>
            <person name="Zeng Q."/>
            <person name="Koehrsen M."/>
            <person name="Alvarado L."/>
            <person name="Berlin A."/>
            <person name="Chapman S.B."/>
            <person name="Chen Z."/>
            <person name="Freedman E."/>
            <person name="Gellesch M."/>
            <person name="Goldberg J."/>
            <person name="Griggs A."/>
            <person name="Gujja S."/>
            <person name="Heilman E.R."/>
            <person name="Heiman D."/>
            <person name="Hepburn T."/>
            <person name="Howarth C."/>
            <person name="Jen D."/>
            <person name="Larson L."/>
            <person name="Mehta T."/>
            <person name="Neiman D."/>
            <person name="Pearson M."/>
            <person name="Roberts A."/>
            <person name="Saif S."/>
            <person name="Shea T."/>
            <person name="Shenoy N."/>
            <person name="Sisk P."/>
            <person name="Stolte C."/>
            <person name="Sykes S."/>
            <person name="Walk T."/>
            <person name="White J."/>
            <person name="Yandava C."/>
            <person name="Haas B."/>
            <person name="Nusbaum C."/>
            <person name="Birren B."/>
        </authorList>
    </citation>
    <scope>NUCLEOTIDE SEQUENCE</scope>
    <source>
        <strain evidence="1">R3-111a-1</strain>
    </source>
</reference>
<keyword evidence="3" id="KW-1185">Reference proteome</keyword>
<dbReference type="AlphaFoldDB" id="J3P955"/>
<evidence type="ECO:0000313" key="3">
    <source>
        <dbReference type="Proteomes" id="UP000006039"/>
    </source>
</evidence>
<sequence length="51" mass="5946">MSGNIKQFKPVIITYREKFTKNFGEYFNRFAFNGKISAFAFISGTSMPAWR</sequence>
<organism evidence="1">
    <name type="scientific">Gaeumannomyces tritici (strain R3-111a-1)</name>
    <name type="common">Wheat and barley take-all root rot fungus</name>
    <name type="synonym">Gaeumannomyces graminis var. tritici</name>
    <dbReference type="NCBI Taxonomy" id="644352"/>
    <lineage>
        <taxon>Eukaryota</taxon>
        <taxon>Fungi</taxon>
        <taxon>Dikarya</taxon>
        <taxon>Ascomycota</taxon>
        <taxon>Pezizomycotina</taxon>
        <taxon>Sordariomycetes</taxon>
        <taxon>Sordariomycetidae</taxon>
        <taxon>Magnaporthales</taxon>
        <taxon>Magnaporthaceae</taxon>
        <taxon>Gaeumannomyces</taxon>
    </lineage>
</organism>
<evidence type="ECO:0000313" key="1">
    <source>
        <dbReference type="EMBL" id="EJT73190.1"/>
    </source>
</evidence>
<reference evidence="3" key="1">
    <citation type="submission" date="2010-07" db="EMBL/GenBank/DDBJ databases">
        <title>The genome sequence of Gaeumannomyces graminis var. tritici strain R3-111a-1.</title>
        <authorList>
            <consortium name="The Broad Institute Genome Sequencing Platform"/>
            <person name="Ma L.-J."/>
            <person name="Dead R."/>
            <person name="Young S."/>
            <person name="Zeng Q."/>
            <person name="Koehrsen M."/>
            <person name="Alvarado L."/>
            <person name="Berlin A."/>
            <person name="Chapman S.B."/>
            <person name="Chen Z."/>
            <person name="Freedman E."/>
            <person name="Gellesch M."/>
            <person name="Goldberg J."/>
            <person name="Griggs A."/>
            <person name="Gujja S."/>
            <person name="Heilman E.R."/>
            <person name="Heiman D."/>
            <person name="Hepburn T."/>
            <person name="Howarth C."/>
            <person name="Jen D."/>
            <person name="Larson L."/>
            <person name="Mehta T."/>
            <person name="Neiman D."/>
            <person name="Pearson M."/>
            <person name="Roberts A."/>
            <person name="Saif S."/>
            <person name="Shea T."/>
            <person name="Shenoy N."/>
            <person name="Sisk P."/>
            <person name="Stolte C."/>
            <person name="Sykes S."/>
            <person name="Walk T."/>
            <person name="White J."/>
            <person name="Yandava C."/>
            <person name="Haas B."/>
            <person name="Nusbaum C."/>
            <person name="Birren B."/>
        </authorList>
    </citation>
    <scope>NUCLEOTIDE SEQUENCE [LARGE SCALE GENOMIC DNA]</scope>
    <source>
        <strain evidence="3">R3-111a-1</strain>
    </source>
</reference>